<comment type="pathway">
    <text evidence="1">Glycan metabolism; pectin degradation; 2-dehydro-3-deoxy-D-gluconate from pectin: step 1/5.</text>
</comment>
<keyword evidence="3" id="KW-0063">Aspartyl esterase</keyword>
<protein>
    <submittedName>
        <fullName evidence="7">Pectinesterase, catalytic</fullName>
    </submittedName>
</protein>
<dbReference type="InterPro" id="IPR011050">
    <property type="entry name" value="Pectin_lyase_fold/virulence"/>
</dbReference>
<evidence type="ECO:0000256" key="5">
    <source>
        <dbReference type="ARBA" id="ARBA00047928"/>
    </source>
</evidence>
<dbReference type="UniPathway" id="UPA00545">
    <property type="reaction ID" value="UER00823"/>
</dbReference>
<dbReference type="EMBL" id="LEKV01001132">
    <property type="protein sequence ID" value="KVI08366.1"/>
    <property type="molecule type" value="Genomic_DNA"/>
</dbReference>
<keyword evidence="4" id="KW-0961">Cell wall biogenesis/degradation</keyword>
<accession>A0A103YFW9</accession>
<sequence>MDMGFKNIVGGAKEQAMAMSNRQFYRDCSITSTMDFIFGNSAIVLQNYKIMPRKPLPNRFLTITAQGKKDPNKKSEISIQKCDITPLNNLTTPTYLGRPWKGYSTTVIMQSRIGGFLHPLGWVEWDKGVEPPSSIFDNVNQLVVMSVQITINLWKMVKVSKKPWFYFGPGGGGSSESSVGSLGKKMMNEIASLNGSSFSGETKEETHGWSEKVDDVFSTAEDGGGGEEEKGSIVFQFKGLTHSWWVI</sequence>
<name>A0A103YFW9_CYNCS</name>
<dbReference type="AlphaFoldDB" id="A0A103YFW9"/>
<dbReference type="PANTHER" id="PTHR31707">
    <property type="entry name" value="PECTINESTERASE"/>
    <property type="match status" value="1"/>
</dbReference>
<gene>
    <name evidence="7" type="ORF">Ccrd_013262</name>
</gene>
<evidence type="ECO:0000256" key="1">
    <source>
        <dbReference type="ARBA" id="ARBA00005184"/>
    </source>
</evidence>
<comment type="catalytic activity">
    <reaction evidence="5">
        <text>[(1-&gt;4)-alpha-D-galacturonosyl methyl ester](n) + n H2O = [(1-&gt;4)-alpha-D-galacturonosyl](n) + n methanol + n H(+)</text>
        <dbReference type="Rhea" id="RHEA:22380"/>
        <dbReference type="Rhea" id="RHEA-COMP:14570"/>
        <dbReference type="Rhea" id="RHEA-COMP:14573"/>
        <dbReference type="ChEBI" id="CHEBI:15377"/>
        <dbReference type="ChEBI" id="CHEBI:15378"/>
        <dbReference type="ChEBI" id="CHEBI:17790"/>
        <dbReference type="ChEBI" id="CHEBI:140522"/>
        <dbReference type="ChEBI" id="CHEBI:140523"/>
        <dbReference type="EC" id="3.1.1.11"/>
    </reaction>
</comment>
<dbReference type="Gene3D" id="2.160.20.10">
    <property type="entry name" value="Single-stranded right-handed beta-helix, Pectin lyase-like"/>
    <property type="match status" value="1"/>
</dbReference>
<dbReference type="Pfam" id="PF01095">
    <property type="entry name" value="Pectinesterase"/>
    <property type="match status" value="1"/>
</dbReference>
<keyword evidence="2" id="KW-0378">Hydrolase</keyword>
<evidence type="ECO:0000256" key="4">
    <source>
        <dbReference type="ARBA" id="ARBA00023316"/>
    </source>
</evidence>
<dbReference type="GO" id="GO:0030599">
    <property type="term" value="F:pectinesterase activity"/>
    <property type="evidence" value="ECO:0007669"/>
    <property type="project" value="UniProtKB-EC"/>
</dbReference>
<comment type="caution">
    <text evidence="7">The sequence shown here is derived from an EMBL/GenBank/DDBJ whole genome shotgun (WGS) entry which is preliminary data.</text>
</comment>
<dbReference type="GO" id="GO:0045490">
    <property type="term" value="P:pectin catabolic process"/>
    <property type="evidence" value="ECO:0007669"/>
    <property type="project" value="UniProtKB-UniPathway"/>
</dbReference>
<feature type="domain" description="Pectinesterase catalytic" evidence="6">
    <location>
        <begin position="18"/>
        <end position="131"/>
    </location>
</feature>
<dbReference type="SUPFAM" id="SSF51126">
    <property type="entry name" value="Pectin lyase-like"/>
    <property type="match status" value="1"/>
</dbReference>
<dbReference type="Proteomes" id="UP000243975">
    <property type="component" value="Unassembled WGS sequence"/>
</dbReference>
<keyword evidence="8" id="KW-1185">Reference proteome</keyword>
<dbReference type="STRING" id="59895.A0A103YFW9"/>
<proteinExistence type="predicted"/>
<evidence type="ECO:0000313" key="8">
    <source>
        <dbReference type="Proteomes" id="UP000243975"/>
    </source>
</evidence>
<dbReference type="InterPro" id="IPR012334">
    <property type="entry name" value="Pectin_lyas_fold"/>
</dbReference>
<evidence type="ECO:0000259" key="6">
    <source>
        <dbReference type="Pfam" id="PF01095"/>
    </source>
</evidence>
<reference evidence="7 8" key="1">
    <citation type="journal article" date="2016" name="Sci. Rep.">
        <title>The genome sequence of the outbreeding globe artichoke constructed de novo incorporating a phase-aware low-pass sequencing strategy of F1 progeny.</title>
        <authorList>
            <person name="Scaglione D."/>
            <person name="Reyes-Chin-Wo S."/>
            <person name="Acquadro A."/>
            <person name="Froenicke L."/>
            <person name="Portis E."/>
            <person name="Beitel C."/>
            <person name="Tirone M."/>
            <person name="Mauro R."/>
            <person name="Lo Monaco A."/>
            <person name="Mauromicale G."/>
            <person name="Faccioli P."/>
            <person name="Cattivelli L."/>
            <person name="Rieseberg L."/>
            <person name="Michelmore R."/>
            <person name="Lanteri S."/>
        </authorList>
    </citation>
    <scope>NUCLEOTIDE SEQUENCE [LARGE SCALE GENOMIC DNA]</scope>
    <source>
        <strain evidence="7">2C</strain>
    </source>
</reference>
<evidence type="ECO:0000256" key="3">
    <source>
        <dbReference type="ARBA" id="ARBA00023085"/>
    </source>
</evidence>
<dbReference type="InterPro" id="IPR000070">
    <property type="entry name" value="Pectinesterase_cat"/>
</dbReference>
<dbReference type="Gramene" id="KVI08366">
    <property type="protein sequence ID" value="KVI08366"/>
    <property type="gene ID" value="Ccrd_013262"/>
</dbReference>
<evidence type="ECO:0000313" key="7">
    <source>
        <dbReference type="EMBL" id="KVI08366.1"/>
    </source>
</evidence>
<dbReference type="GO" id="GO:0042545">
    <property type="term" value="P:cell wall modification"/>
    <property type="evidence" value="ECO:0007669"/>
    <property type="project" value="InterPro"/>
</dbReference>
<organism evidence="7 8">
    <name type="scientific">Cynara cardunculus var. scolymus</name>
    <name type="common">Globe artichoke</name>
    <name type="synonym">Cynara scolymus</name>
    <dbReference type="NCBI Taxonomy" id="59895"/>
    <lineage>
        <taxon>Eukaryota</taxon>
        <taxon>Viridiplantae</taxon>
        <taxon>Streptophyta</taxon>
        <taxon>Embryophyta</taxon>
        <taxon>Tracheophyta</taxon>
        <taxon>Spermatophyta</taxon>
        <taxon>Magnoliopsida</taxon>
        <taxon>eudicotyledons</taxon>
        <taxon>Gunneridae</taxon>
        <taxon>Pentapetalae</taxon>
        <taxon>asterids</taxon>
        <taxon>campanulids</taxon>
        <taxon>Asterales</taxon>
        <taxon>Asteraceae</taxon>
        <taxon>Carduoideae</taxon>
        <taxon>Cardueae</taxon>
        <taxon>Carduinae</taxon>
        <taxon>Cynara</taxon>
    </lineage>
</organism>
<evidence type="ECO:0000256" key="2">
    <source>
        <dbReference type="ARBA" id="ARBA00022801"/>
    </source>
</evidence>